<name>A0AA38I9M2_9CUCU</name>
<evidence type="ECO:0000313" key="2">
    <source>
        <dbReference type="Proteomes" id="UP001168821"/>
    </source>
</evidence>
<keyword evidence="2" id="KW-1185">Reference proteome</keyword>
<evidence type="ECO:0000313" key="1">
    <source>
        <dbReference type="EMBL" id="KAJ3650277.1"/>
    </source>
</evidence>
<dbReference type="EMBL" id="JALNTZ010000006">
    <property type="protein sequence ID" value="KAJ3650277.1"/>
    <property type="molecule type" value="Genomic_DNA"/>
</dbReference>
<protein>
    <submittedName>
        <fullName evidence="1">Uncharacterized protein</fullName>
    </submittedName>
</protein>
<dbReference type="AlphaFoldDB" id="A0AA38I9M2"/>
<sequence length="112" mass="12539">MQIHKLLRACGGRFLRLRQLTGAQLKYPWDVVAQAKFGATGLELFSPHDGDSIYHKAYPTRISPLRTCPAKLGHYGRPTRKRSRLWAEAEKFTTSAAAPESVQTCGLVKVTR</sequence>
<gene>
    <name evidence="1" type="ORF">Zmor_021975</name>
</gene>
<proteinExistence type="predicted"/>
<accession>A0AA38I9M2</accession>
<dbReference type="Proteomes" id="UP001168821">
    <property type="component" value="Unassembled WGS sequence"/>
</dbReference>
<comment type="caution">
    <text evidence="1">The sequence shown here is derived from an EMBL/GenBank/DDBJ whole genome shotgun (WGS) entry which is preliminary data.</text>
</comment>
<organism evidence="1 2">
    <name type="scientific">Zophobas morio</name>
    <dbReference type="NCBI Taxonomy" id="2755281"/>
    <lineage>
        <taxon>Eukaryota</taxon>
        <taxon>Metazoa</taxon>
        <taxon>Ecdysozoa</taxon>
        <taxon>Arthropoda</taxon>
        <taxon>Hexapoda</taxon>
        <taxon>Insecta</taxon>
        <taxon>Pterygota</taxon>
        <taxon>Neoptera</taxon>
        <taxon>Endopterygota</taxon>
        <taxon>Coleoptera</taxon>
        <taxon>Polyphaga</taxon>
        <taxon>Cucujiformia</taxon>
        <taxon>Tenebrionidae</taxon>
        <taxon>Zophobas</taxon>
    </lineage>
</organism>
<reference evidence="1" key="1">
    <citation type="journal article" date="2023" name="G3 (Bethesda)">
        <title>Whole genome assemblies of Zophobas morio and Tenebrio molitor.</title>
        <authorList>
            <person name="Kaur S."/>
            <person name="Stinson S.A."/>
            <person name="diCenzo G.C."/>
        </authorList>
    </citation>
    <scope>NUCLEOTIDE SEQUENCE</scope>
    <source>
        <strain evidence="1">QUZm001</strain>
    </source>
</reference>